<dbReference type="OrthoDB" id="289038at2759"/>
<evidence type="ECO:0000313" key="11">
    <source>
        <dbReference type="EMBL" id="EGD83160.1"/>
    </source>
</evidence>
<dbReference type="InterPro" id="IPR018200">
    <property type="entry name" value="USP_CS"/>
</dbReference>
<evidence type="ECO:0000313" key="12">
    <source>
        <dbReference type="Proteomes" id="UP000007799"/>
    </source>
</evidence>
<dbReference type="SUPFAM" id="SSF49599">
    <property type="entry name" value="TRAF domain-like"/>
    <property type="match status" value="1"/>
</dbReference>
<evidence type="ECO:0000259" key="9">
    <source>
        <dbReference type="PROSITE" id="PS50144"/>
    </source>
</evidence>
<dbReference type="CDD" id="cd02659">
    <property type="entry name" value="peptidase_C19C"/>
    <property type="match status" value="1"/>
</dbReference>
<comment type="catalytic activity">
    <reaction evidence="1">
        <text>Thiol-dependent hydrolysis of ester, thioester, amide, peptide and isopeptide bonds formed by the C-terminal Gly of ubiquitin (a 76-residue protein attached to proteins as an intracellular targeting signal).</text>
        <dbReference type="EC" id="3.4.19.12"/>
    </reaction>
</comment>
<dbReference type="Proteomes" id="UP000007799">
    <property type="component" value="Unassembled WGS sequence"/>
</dbReference>
<dbReference type="Pfam" id="PF12436">
    <property type="entry name" value="USP7_ICP0_bdg"/>
    <property type="match status" value="1"/>
</dbReference>
<feature type="domain" description="USP" evidence="10">
    <location>
        <begin position="223"/>
        <end position="528"/>
    </location>
</feature>
<accession>F2U5E4</accession>
<dbReference type="KEGG" id="sre:PTSG_03791"/>
<dbReference type="PROSITE" id="PS50235">
    <property type="entry name" value="USP_3"/>
    <property type="match status" value="1"/>
</dbReference>
<evidence type="ECO:0000256" key="3">
    <source>
        <dbReference type="ARBA" id="ARBA00012759"/>
    </source>
</evidence>
<feature type="region of interest" description="Disordered" evidence="8">
    <location>
        <begin position="1"/>
        <end position="56"/>
    </location>
</feature>
<keyword evidence="12" id="KW-1185">Reference proteome</keyword>
<dbReference type="AlphaFoldDB" id="F2U5E4"/>
<feature type="region of interest" description="Disordered" evidence="8">
    <location>
        <begin position="701"/>
        <end position="764"/>
    </location>
</feature>
<dbReference type="Gene3D" id="3.90.70.10">
    <property type="entry name" value="Cysteine proteinases"/>
    <property type="match status" value="1"/>
</dbReference>
<dbReference type="GO" id="GO:0031647">
    <property type="term" value="P:regulation of protein stability"/>
    <property type="evidence" value="ECO:0007669"/>
    <property type="project" value="TreeGrafter"/>
</dbReference>
<dbReference type="GO" id="GO:0004843">
    <property type="term" value="F:cysteine-type deubiquitinase activity"/>
    <property type="evidence" value="ECO:0007669"/>
    <property type="project" value="UniProtKB-EC"/>
</dbReference>
<feature type="compositionally biased region" description="Polar residues" evidence="8">
    <location>
        <begin position="34"/>
        <end position="43"/>
    </location>
</feature>
<sequence length="1175" mass="134821">MDLSNNPTEPPEMEDTTQNWDSNAMDQENESQDDPVSSPSTGLLGTPPGKNPAQPTFEQEELKTHFDTVLHKGSKDFVIRNFTSYKFHTSATMPNEEHLILGDTEWTLLVFPAGDKSPNELSVYAELVKGPEDSHKVFANILFTAVGSKPEYRVSKCITHCFSDVNTNYGYPRFVTHPMLRDYGFIKDDTVTVRLDIEVLAGYDFNLFGAQAVHDTKKTTGMVGLANQGATCYMNSLLQALYHTPALRRAVYTMPTANDSADTGVALALQRVFYRLQTQDHEVSTTELTKSFGWDTRDAFMQHDVQEFSRVLMDNLEEKMKGTPVEETVKKLFAGRMKSYVRCINVDFESSREEDFYDIQLNVKDIASLQDSFKDYVNVETLEGDNQYRAEGHGLQDAKKGVIFQSFPPVLHLQLKRFAYSFLYDDYHKINDRFEFPPHIDLSDFLEDPSSSPAKFTLQAVLVHSGTTYGGHYTAFISPEADGRWYHFDDELVYRTPANKAIEDNFGSAAGAYHRGGGNAYMLVYVRDDVKDEVLKPMADDEIPPALRDRFEGEEAERRRLEEERLFNREKIKFKIYPDELFDAHADVDLIRVAPGVGEIERIHESYTPRALLEEKAEQMNVRVDRLRLWLMRSIGRQGMRVIGRLSDEECELSWQQLLFKYDMKLTKDRGFTRLYVEYYSETDEQRQHELCSAMDVGADDQQPAVEGAPTTDDDKDKDKDKGEASSEETPKTQDKNAQGAEAGRMRGLLPDDSHASDDEDSDEYVPKSDILVFVKHFDIYKGRLRHLKRLHICSATTMQQIVDACRPLAGVSPDRECLLFLEEFFDSETPQATRIPLLAPEKTAADYRLDHGALLIFQAKPLDTEEYKYPYAEDWFHKRCDEYVVKVAQGRTGAGQHQVMTLNAMLTYQELQEKIAAEFELEHPSHIRLYRRHDQHYGTPISSTTTATLDSMCTGSGKLKFLNFVVLDKPVQEKEQEVNVTCEWFSPTDRKTDRVTKTVNRDLPVADIVAEIAREKEVPEEDMQWIRSAGIAHSEFVDLDRDTTAGELSHRRLMLRVELIPEDQRNMDDATTLLEIRHFWHYPASSHGDPFYFAVHDDELVKDFCQRVKTYLHISDKEFEQWKPHLCAGHIATPLDEDEKLQPKRMMHDQWLAFEHVDKTRVPRYGEAAVKIHN</sequence>
<evidence type="ECO:0000256" key="4">
    <source>
        <dbReference type="ARBA" id="ARBA00022670"/>
    </source>
</evidence>
<dbReference type="PROSITE" id="PS00972">
    <property type="entry name" value="USP_1"/>
    <property type="match status" value="1"/>
</dbReference>
<keyword evidence="4" id="KW-0645">Protease</keyword>
<dbReference type="InterPro" id="IPR050164">
    <property type="entry name" value="Peptidase_C19"/>
</dbReference>
<gene>
    <name evidence="11" type="ORF">PTSG_03791</name>
</gene>
<dbReference type="Gene3D" id="3.10.20.90">
    <property type="entry name" value="Phosphatidylinositol 3-kinase Catalytic Subunit, Chain A, domain 1"/>
    <property type="match status" value="2"/>
</dbReference>
<evidence type="ECO:0000256" key="1">
    <source>
        <dbReference type="ARBA" id="ARBA00000707"/>
    </source>
</evidence>
<evidence type="ECO:0000256" key="2">
    <source>
        <dbReference type="ARBA" id="ARBA00009085"/>
    </source>
</evidence>
<dbReference type="FunCoup" id="F2U5E4">
    <property type="interactions" value="2007"/>
</dbReference>
<dbReference type="PANTHER" id="PTHR24006">
    <property type="entry name" value="UBIQUITIN CARBOXYL-TERMINAL HYDROLASE"/>
    <property type="match status" value="1"/>
</dbReference>
<dbReference type="eggNOG" id="KOG1863">
    <property type="taxonomic scope" value="Eukaryota"/>
</dbReference>
<dbReference type="GO" id="GO:0006508">
    <property type="term" value="P:proteolysis"/>
    <property type="evidence" value="ECO:0007669"/>
    <property type="project" value="UniProtKB-KW"/>
</dbReference>
<dbReference type="PROSITE" id="PS00973">
    <property type="entry name" value="USP_2"/>
    <property type="match status" value="1"/>
</dbReference>
<proteinExistence type="inferred from homology"/>
<evidence type="ECO:0000256" key="7">
    <source>
        <dbReference type="ARBA" id="ARBA00022807"/>
    </source>
</evidence>
<dbReference type="InterPro" id="IPR028889">
    <property type="entry name" value="USP"/>
</dbReference>
<dbReference type="InterPro" id="IPR038765">
    <property type="entry name" value="Papain-like_cys_pep_sf"/>
</dbReference>
<dbReference type="InterPro" id="IPR002083">
    <property type="entry name" value="MATH/TRAF_dom"/>
</dbReference>
<evidence type="ECO:0000259" key="10">
    <source>
        <dbReference type="PROSITE" id="PS50235"/>
    </source>
</evidence>
<dbReference type="PANTHER" id="PTHR24006:SF644">
    <property type="entry name" value="UBIQUITIN CARBOXYL-TERMINAL HYDROLASE 7"/>
    <property type="match status" value="1"/>
</dbReference>
<dbReference type="Pfam" id="PF00443">
    <property type="entry name" value="UCH"/>
    <property type="match status" value="1"/>
</dbReference>
<evidence type="ECO:0000256" key="8">
    <source>
        <dbReference type="SAM" id="MobiDB-lite"/>
    </source>
</evidence>
<feature type="domain" description="MATH" evidence="9">
    <location>
        <begin position="72"/>
        <end position="197"/>
    </location>
</feature>
<dbReference type="InParanoid" id="F2U5E4"/>
<dbReference type="InterPro" id="IPR008974">
    <property type="entry name" value="TRAF-like"/>
</dbReference>
<dbReference type="GO" id="GO:0005829">
    <property type="term" value="C:cytosol"/>
    <property type="evidence" value="ECO:0007669"/>
    <property type="project" value="TreeGrafter"/>
</dbReference>
<dbReference type="FunFam" id="3.90.70.10:FF:000044">
    <property type="entry name" value="Ubiquitin carboxyl-terminal hydrolase 13"/>
    <property type="match status" value="1"/>
</dbReference>
<dbReference type="EC" id="3.4.19.12" evidence="3"/>
<dbReference type="Pfam" id="PF22486">
    <property type="entry name" value="MATH_2"/>
    <property type="match status" value="1"/>
</dbReference>
<keyword evidence="6 11" id="KW-0378">Hydrolase</keyword>
<feature type="compositionally biased region" description="Polar residues" evidence="8">
    <location>
        <begin position="16"/>
        <end position="26"/>
    </location>
</feature>
<evidence type="ECO:0000256" key="5">
    <source>
        <dbReference type="ARBA" id="ARBA00022786"/>
    </source>
</evidence>
<dbReference type="InterPro" id="IPR029346">
    <property type="entry name" value="USP_C"/>
</dbReference>
<dbReference type="InterPro" id="IPR024729">
    <property type="entry name" value="USP7_ICP0-binding_dom"/>
</dbReference>
<feature type="compositionally biased region" description="Basic and acidic residues" evidence="8">
    <location>
        <begin position="713"/>
        <end position="735"/>
    </location>
</feature>
<dbReference type="EMBL" id="GL832962">
    <property type="protein sequence ID" value="EGD83160.1"/>
    <property type="molecule type" value="Genomic_DNA"/>
</dbReference>
<name>F2U5E4_SALR5</name>
<organism evidence="12">
    <name type="scientific">Salpingoeca rosetta (strain ATCC 50818 / BSB-021)</name>
    <dbReference type="NCBI Taxonomy" id="946362"/>
    <lineage>
        <taxon>Eukaryota</taxon>
        <taxon>Choanoflagellata</taxon>
        <taxon>Craspedida</taxon>
        <taxon>Salpingoecidae</taxon>
        <taxon>Salpingoeca</taxon>
    </lineage>
</organism>
<dbReference type="CDD" id="cd00121">
    <property type="entry name" value="MATH"/>
    <property type="match status" value="1"/>
</dbReference>
<keyword evidence="7" id="KW-0788">Thiol protease</keyword>
<dbReference type="RefSeq" id="XP_004995524.1">
    <property type="nucleotide sequence ID" value="XM_004995467.1"/>
</dbReference>
<dbReference type="GO" id="GO:0005634">
    <property type="term" value="C:nucleus"/>
    <property type="evidence" value="ECO:0007669"/>
    <property type="project" value="TreeGrafter"/>
</dbReference>
<dbReference type="Pfam" id="PF14533">
    <property type="entry name" value="USP7_C2"/>
    <property type="match status" value="1"/>
</dbReference>
<dbReference type="Gene3D" id="2.60.210.10">
    <property type="entry name" value="Apoptosis, Tumor Necrosis Factor Receptor Associated Protein 2, Chain A"/>
    <property type="match status" value="1"/>
</dbReference>
<comment type="similarity">
    <text evidence="2">Belongs to the peptidase C19 family.</text>
</comment>
<dbReference type="InterPro" id="IPR001394">
    <property type="entry name" value="Peptidase_C19_UCH"/>
</dbReference>
<reference evidence="11" key="1">
    <citation type="submission" date="2009-08" db="EMBL/GenBank/DDBJ databases">
        <title>Annotation of Salpingoeca rosetta.</title>
        <authorList>
            <consortium name="The Broad Institute Genome Sequencing Platform"/>
            <person name="Russ C."/>
            <person name="Cuomo C."/>
            <person name="Burger G."/>
            <person name="Gray M.W."/>
            <person name="Holland P.W.H."/>
            <person name="King N."/>
            <person name="Lang F.B.F."/>
            <person name="Roger A.J."/>
            <person name="Ruiz-Trillo I."/>
            <person name="Young S.K."/>
            <person name="Zeng Q."/>
            <person name="Gargeya S."/>
            <person name="Alvarado L."/>
            <person name="Berlin A."/>
            <person name="Chapman S.B."/>
            <person name="Chen Z."/>
            <person name="Freedman E."/>
            <person name="Gellesch M."/>
            <person name="Goldberg J."/>
            <person name="Griggs A."/>
            <person name="Gujja S."/>
            <person name="Heilman E."/>
            <person name="Heiman D."/>
            <person name="Howarth C."/>
            <person name="Mehta T."/>
            <person name="Neiman D."/>
            <person name="Pearson M."/>
            <person name="Roberts A."/>
            <person name="Saif S."/>
            <person name="Shea T."/>
            <person name="Shenoy N."/>
            <person name="Sisk P."/>
            <person name="Stolte C."/>
            <person name="Sykes S."/>
            <person name="White J."/>
            <person name="Yandava C."/>
            <person name="Haas B."/>
            <person name="Nusbaum C."/>
            <person name="Birren B."/>
        </authorList>
    </citation>
    <scope>NUCLEOTIDE SEQUENCE [LARGE SCALE GENOMIC DNA]</scope>
    <source>
        <strain evidence="11">ATCC 50818</strain>
    </source>
</reference>
<dbReference type="SUPFAM" id="SSF54001">
    <property type="entry name" value="Cysteine proteinases"/>
    <property type="match status" value="1"/>
</dbReference>
<dbReference type="PROSITE" id="PS50144">
    <property type="entry name" value="MATH"/>
    <property type="match status" value="1"/>
</dbReference>
<dbReference type="STRING" id="946362.F2U5E4"/>
<keyword evidence="5" id="KW-0833">Ubl conjugation pathway</keyword>
<evidence type="ECO:0000256" key="6">
    <source>
        <dbReference type="ARBA" id="ARBA00022801"/>
    </source>
</evidence>
<protein>
    <recommendedName>
        <fullName evidence="3">ubiquitinyl hydrolase 1</fullName>
        <ecNumber evidence="3">3.4.19.12</ecNumber>
    </recommendedName>
</protein>
<dbReference type="GO" id="GO:0016579">
    <property type="term" value="P:protein deubiquitination"/>
    <property type="evidence" value="ECO:0007669"/>
    <property type="project" value="InterPro"/>
</dbReference>
<dbReference type="GeneID" id="16076104"/>